<dbReference type="InterPro" id="IPR043502">
    <property type="entry name" value="DNA/RNA_pol_sf"/>
</dbReference>
<protein>
    <submittedName>
        <fullName evidence="1">Uncharacterized protein</fullName>
    </submittedName>
</protein>
<comment type="caution">
    <text evidence="1">The sequence shown here is derived from an EMBL/GenBank/DDBJ whole genome shotgun (WGS) entry which is preliminary data.</text>
</comment>
<gene>
    <name evidence="1" type="ORF">Sangu_3183800</name>
</gene>
<accession>A0AAW2JN87</accession>
<name>A0AAW2JN87_9LAMI</name>
<dbReference type="AlphaFoldDB" id="A0AAW2JN87"/>
<dbReference type="SUPFAM" id="SSF56672">
    <property type="entry name" value="DNA/RNA polymerases"/>
    <property type="match status" value="1"/>
</dbReference>
<proteinExistence type="predicted"/>
<sequence length="80" mass="9023">MKHEDLQGISPDVITHRLNMNPDAKPVKQKKRMFSAERSQTIKEEVEKLLKLNMCDPAVPGVASQRGLSPEAELKMALMH</sequence>
<dbReference type="Gene3D" id="3.10.10.10">
    <property type="entry name" value="HIV Type 1 Reverse Transcriptase, subunit A, domain 1"/>
    <property type="match status" value="1"/>
</dbReference>
<dbReference type="EMBL" id="JACGWK010000594">
    <property type="protein sequence ID" value="KAL0295809.1"/>
    <property type="molecule type" value="Genomic_DNA"/>
</dbReference>
<reference evidence="1" key="1">
    <citation type="submission" date="2020-06" db="EMBL/GenBank/DDBJ databases">
        <authorList>
            <person name="Li T."/>
            <person name="Hu X."/>
            <person name="Zhang T."/>
            <person name="Song X."/>
            <person name="Zhang H."/>
            <person name="Dai N."/>
            <person name="Sheng W."/>
            <person name="Hou X."/>
            <person name="Wei L."/>
        </authorList>
    </citation>
    <scope>NUCLEOTIDE SEQUENCE</scope>
    <source>
        <strain evidence="1">G01</strain>
        <tissue evidence="1">Leaf</tissue>
    </source>
</reference>
<evidence type="ECO:0000313" key="1">
    <source>
        <dbReference type="EMBL" id="KAL0295809.1"/>
    </source>
</evidence>
<organism evidence="1">
    <name type="scientific">Sesamum angustifolium</name>
    <dbReference type="NCBI Taxonomy" id="2727405"/>
    <lineage>
        <taxon>Eukaryota</taxon>
        <taxon>Viridiplantae</taxon>
        <taxon>Streptophyta</taxon>
        <taxon>Embryophyta</taxon>
        <taxon>Tracheophyta</taxon>
        <taxon>Spermatophyta</taxon>
        <taxon>Magnoliopsida</taxon>
        <taxon>eudicotyledons</taxon>
        <taxon>Gunneridae</taxon>
        <taxon>Pentapetalae</taxon>
        <taxon>asterids</taxon>
        <taxon>lamiids</taxon>
        <taxon>Lamiales</taxon>
        <taxon>Pedaliaceae</taxon>
        <taxon>Sesamum</taxon>
    </lineage>
</organism>
<reference evidence="1" key="2">
    <citation type="journal article" date="2024" name="Plant">
        <title>Genomic evolution and insights into agronomic trait innovations of Sesamum species.</title>
        <authorList>
            <person name="Miao H."/>
            <person name="Wang L."/>
            <person name="Qu L."/>
            <person name="Liu H."/>
            <person name="Sun Y."/>
            <person name="Le M."/>
            <person name="Wang Q."/>
            <person name="Wei S."/>
            <person name="Zheng Y."/>
            <person name="Lin W."/>
            <person name="Duan Y."/>
            <person name="Cao H."/>
            <person name="Xiong S."/>
            <person name="Wang X."/>
            <person name="Wei L."/>
            <person name="Li C."/>
            <person name="Ma Q."/>
            <person name="Ju M."/>
            <person name="Zhao R."/>
            <person name="Li G."/>
            <person name="Mu C."/>
            <person name="Tian Q."/>
            <person name="Mei H."/>
            <person name="Zhang T."/>
            <person name="Gao T."/>
            <person name="Zhang H."/>
        </authorList>
    </citation>
    <scope>NUCLEOTIDE SEQUENCE</scope>
    <source>
        <strain evidence="1">G01</strain>
    </source>
</reference>